<feature type="domain" description="Retrotransposon gag" evidence="2">
    <location>
        <begin position="38"/>
        <end position="127"/>
    </location>
</feature>
<proteinExistence type="predicted"/>
<dbReference type="GO" id="GO:0003964">
    <property type="term" value="F:RNA-directed DNA polymerase activity"/>
    <property type="evidence" value="ECO:0007669"/>
    <property type="project" value="UniProtKB-KW"/>
</dbReference>
<feature type="compositionally biased region" description="Basic and acidic residues" evidence="1">
    <location>
        <begin position="283"/>
        <end position="296"/>
    </location>
</feature>
<accession>A0ABQ4ZGQ8</accession>
<protein>
    <submittedName>
        <fullName evidence="3">Reverse transcriptase domain-containing protein</fullName>
    </submittedName>
</protein>
<reference evidence="3" key="2">
    <citation type="submission" date="2022-01" db="EMBL/GenBank/DDBJ databases">
        <authorList>
            <person name="Yamashiro T."/>
            <person name="Shiraishi A."/>
            <person name="Satake H."/>
            <person name="Nakayama K."/>
        </authorList>
    </citation>
    <scope>NUCLEOTIDE SEQUENCE</scope>
</reference>
<feature type="region of interest" description="Disordered" evidence="1">
    <location>
        <begin position="275"/>
        <end position="296"/>
    </location>
</feature>
<evidence type="ECO:0000313" key="4">
    <source>
        <dbReference type="Proteomes" id="UP001151760"/>
    </source>
</evidence>
<dbReference type="InterPro" id="IPR005162">
    <property type="entry name" value="Retrotrans_gag_dom"/>
</dbReference>
<evidence type="ECO:0000256" key="1">
    <source>
        <dbReference type="SAM" id="MobiDB-lite"/>
    </source>
</evidence>
<dbReference type="Proteomes" id="UP001151760">
    <property type="component" value="Unassembled WGS sequence"/>
</dbReference>
<dbReference type="Pfam" id="PF03732">
    <property type="entry name" value="Retrotrans_gag"/>
    <property type="match status" value="1"/>
</dbReference>
<dbReference type="InterPro" id="IPR021109">
    <property type="entry name" value="Peptidase_aspartic_dom_sf"/>
</dbReference>
<name>A0ABQ4ZGQ8_9ASTR</name>
<keyword evidence="4" id="KW-1185">Reference proteome</keyword>
<dbReference type="PANTHER" id="PTHR33223">
    <property type="entry name" value="CCHC-TYPE DOMAIN-CONTAINING PROTEIN"/>
    <property type="match status" value="1"/>
</dbReference>
<keyword evidence="3" id="KW-0808">Transferase</keyword>
<keyword evidence="3" id="KW-0548">Nucleotidyltransferase</keyword>
<comment type="caution">
    <text evidence="3">The sequence shown here is derived from an EMBL/GenBank/DDBJ whole genome shotgun (WGS) entry which is preliminary data.</text>
</comment>
<sequence>MPSHVKTYNGSEDHEDHLKIFEAAAKTERWAMSTWCHMFNSTLTGNARVWFDDLPPESIDSYNDLREAFLKNYLQQKKCIRDPIVLHNIKQRDGESTEDFIQRYKSESGNVKGAPECMRISGFVHGITNPELIKRFHEKIPKTVDEMMQVATSFLQGQEAASNQERKKVPQAWRHQEGGHRQNFKKGGGFRSQHKTEKRPDRFTLLTKTPKEILALEKGKFKTPPPMTTPVEKRNANKFCEFHGEVGHNTDECNHLRKQIEDMLKAGKLSHIIRELKQSSGKEQPKKKGETSEKEKPQAILMIQSRQKVIRQKITQSFSPNPEMLFPHLRDDEGAEGPLIIEAEIGGHQVHRICVDGGSSFEILYEHCFNRLRPEIKNQMVPATTSLIGFSGEIKWPLGQITLLVKIGDDEHSTSAWMDFMVVRSTSPHNGIIGRPGLRKIQAIPSTAHRMMKFPVMGGILTLKDSKIIPVECTMVSGPKEKPILVNKVKEERVKVAINPEHPEQTVMIGSDLTEKTRSKLCNLLQRSLDIFAWTPTDMTGVPRQIAEHRLNVREGCQPVRQKKRG</sequence>
<evidence type="ECO:0000313" key="3">
    <source>
        <dbReference type="EMBL" id="GJS88225.1"/>
    </source>
</evidence>
<dbReference type="Gene3D" id="2.40.70.10">
    <property type="entry name" value="Acid Proteases"/>
    <property type="match status" value="1"/>
</dbReference>
<reference evidence="3" key="1">
    <citation type="journal article" date="2022" name="Int. J. Mol. Sci.">
        <title>Draft Genome of Tanacetum Coccineum: Genomic Comparison of Closely Related Tanacetum-Family Plants.</title>
        <authorList>
            <person name="Yamashiro T."/>
            <person name="Shiraishi A."/>
            <person name="Nakayama K."/>
            <person name="Satake H."/>
        </authorList>
    </citation>
    <scope>NUCLEOTIDE SEQUENCE</scope>
</reference>
<feature type="region of interest" description="Disordered" evidence="1">
    <location>
        <begin position="172"/>
        <end position="201"/>
    </location>
</feature>
<dbReference type="CDD" id="cd00303">
    <property type="entry name" value="retropepsin_like"/>
    <property type="match status" value="1"/>
</dbReference>
<organism evidence="3 4">
    <name type="scientific">Tanacetum coccineum</name>
    <dbReference type="NCBI Taxonomy" id="301880"/>
    <lineage>
        <taxon>Eukaryota</taxon>
        <taxon>Viridiplantae</taxon>
        <taxon>Streptophyta</taxon>
        <taxon>Embryophyta</taxon>
        <taxon>Tracheophyta</taxon>
        <taxon>Spermatophyta</taxon>
        <taxon>Magnoliopsida</taxon>
        <taxon>eudicotyledons</taxon>
        <taxon>Gunneridae</taxon>
        <taxon>Pentapetalae</taxon>
        <taxon>asterids</taxon>
        <taxon>campanulids</taxon>
        <taxon>Asterales</taxon>
        <taxon>Asteraceae</taxon>
        <taxon>Asteroideae</taxon>
        <taxon>Anthemideae</taxon>
        <taxon>Anthemidinae</taxon>
        <taxon>Tanacetum</taxon>
    </lineage>
</organism>
<gene>
    <name evidence="3" type="ORF">Tco_0770861</name>
</gene>
<dbReference type="PANTHER" id="PTHR33223:SF11">
    <property type="entry name" value="ELEMENT PROTEIN, PUTATIVE-RELATED"/>
    <property type="match status" value="1"/>
</dbReference>
<evidence type="ECO:0000259" key="2">
    <source>
        <dbReference type="Pfam" id="PF03732"/>
    </source>
</evidence>
<keyword evidence="3" id="KW-0695">RNA-directed DNA polymerase</keyword>
<dbReference type="EMBL" id="BQNB010011258">
    <property type="protein sequence ID" value="GJS88225.1"/>
    <property type="molecule type" value="Genomic_DNA"/>
</dbReference>